<dbReference type="RefSeq" id="WP_207975346.1">
    <property type="nucleotide sequence ID" value="NZ_JAGDEL010000002.1"/>
</dbReference>
<dbReference type="Gene3D" id="3.40.190.10">
    <property type="entry name" value="Periplasmic binding protein-like II"/>
    <property type="match status" value="2"/>
</dbReference>
<protein>
    <submittedName>
        <fullName evidence="5">Carbohydrate ABC transporter substrate-binding protein</fullName>
    </submittedName>
</protein>
<dbReference type="PROSITE" id="PS51257">
    <property type="entry name" value="PROKAR_LIPOPROTEIN"/>
    <property type="match status" value="1"/>
</dbReference>
<dbReference type="EMBL" id="JAGDEL010000002">
    <property type="protein sequence ID" value="MBO1510704.1"/>
    <property type="molecule type" value="Genomic_DNA"/>
</dbReference>
<evidence type="ECO:0000256" key="3">
    <source>
        <dbReference type="ARBA" id="ARBA00022729"/>
    </source>
</evidence>
<accession>A0ABS3MXH7</accession>
<comment type="caution">
    <text evidence="5">The sequence shown here is derived from an EMBL/GenBank/DDBJ whole genome shotgun (WGS) entry which is preliminary data.</text>
</comment>
<feature type="chain" id="PRO_5045166913" evidence="4">
    <location>
        <begin position="23"/>
        <end position="421"/>
    </location>
</feature>
<keyword evidence="3 4" id="KW-0732">Signal</keyword>
<evidence type="ECO:0000256" key="1">
    <source>
        <dbReference type="ARBA" id="ARBA00008520"/>
    </source>
</evidence>
<dbReference type="PANTHER" id="PTHR30061:SF50">
    <property type="entry name" value="MALTOSE_MALTODEXTRIN-BINDING PERIPLASMIC PROTEIN"/>
    <property type="match status" value="1"/>
</dbReference>
<evidence type="ECO:0000256" key="4">
    <source>
        <dbReference type="SAM" id="SignalP"/>
    </source>
</evidence>
<sequence length="421" mass="47314">MKRLFSLTIITVLVLSILSACSSNENESASGNESSDKTIVEFWALDNHKSIYEPIIEEFEKEHADIDINMSTRTVDAHKEGLKVASSSDTLPHIWFNWGGSLGSFYPENGLTLDLTEHAEAGKWNELYLEKAIELTKYEDQITGVPTKLAALGIFYRKDIFDELGIKVPKTFEEFEAVMAKLKENNITPVSVGGKFGWHTMRFTEIVLEHYAGPELKDKLINLEESWDNPAVEKTYAKLKEWEDKGYFPTGFITSDPNEAKMPFYSGDAAMILEGPWFDTTATEDEFDLEKIGVFTFPTEQEPLRTSSFVEMLQIKGDAKKEQQDAAIEFALYATSKEVIEKHKDIVQFPVAAAGVEVPENLPNAPKLVEAFNNGAFVITDQALPQEMVVKFFEAQDNVITGEFSPKDAAEFLQKSAEELK</sequence>
<name>A0ABS3MXH7_9BACI</name>
<dbReference type="PANTHER" id="PTHR30061">
    <property type="entry name" value="MALTOSE-BINDING PERIPLASMIC PROTEIN"/>
    <property type="match status" value="1"/>
</dbReference>
<dbReference type="Pfam" id="PF01547">
    <property type="entry name" value="SBP_bac_1"/>
    <property type="match status" value="1"/>
</dbReference>
<comment type="similarity">
    <text evidence="1">Belongs to the bacterial solute-binding protein 1 family.</text>
</comment>
<evidence type="ECO:0000256" key="2">
    <source>
        <dbReference type="ARBA" id="ARBA00022448"/>
    </source>
</evidence>
<evidence type="ECO:0000313" key="5">
    <source>
        <dbReference type="EMBL" id="MBO1510704.1"/>
    </source>
</evidence>
<keyword evidence="2" id="KW-0813">Transport</keyword>
<organism evidence="5 6">
    <name type="scientific">Metabacillus bambusae</name>
    <dbReference type="NCBI Taxonomy" id="2795218"/>
    <lineage>
        <taxon>Bacteria</taxon>
        <taxon>Bacillati</taxon>
        <taxon>Bacillota</taxon>
        <taxon>Bacilli</taxon>
        <taxon>Bacillales</taxon>
        <taxon>Bacillaceae</taxon>
        <taxon>Metabacillus</taxon>
    </lineage>
</organism>
<dbReference type="SUPFAM" id="SSF53850">
    <property type="entry name" value="Periplasmic binding protein-like II"/>
    <property type="match status" value="1"/>
</dbReference>
<proteinExistence type="inferred from homology"/>
<keyword evidence="6" id="KW-1185">Reference proteome</keyword>
<dbReference type="Proteomes" id="UP000663981">
    <property type="component" value="Unassembled WGS sequence"/>
</dbReference>
<evidence type="ECO:0000313" key="6">
    <source>
        <dbReference type="Proteomes" id="UP000663981"/>
    </source>
</evidence>
<gene>
    <name evidence="5" type="ORF">I7822_03245</name>
</gene>
<dbReference type="InterPro" id="IPR006059">
    <property type="entry name" value="SBP"/>
</dbReference>
<reference evidence="5 6" key="1">
    <citation type="submission" date="2021-03" db="EMBL/GenBank/DDBJ databases">
        <title>Whole genome sequence of Metabacillus bambusae BG109.</title>
        <authorList>
            <person name="Jeong J.W."/>
        </authorList>
    </citation>
    <scope>NUCLEOTIDE SEQUENCE [LARGE SCALE GENOMIC DNA]</scope>
    <source>
        <strain evidence="5 6">BG109</strain>
    </source>
</reference>
<feature type="signal peptide" evidence="4">
    <location>
        <begin position="1"/>
        <end position="22"/>
    </location>
</feature>